<feature type="compositionally biased region" description="Basic and acidic residues" evidence="1">
    <location>
        <begin position="41"/>
        <end position="50"/>
    </location>
</feature>
<dbReference type="KEGG" id="jcu:105639417"/>
<evidence type="ECO:0000313" key="3">
    <source>
        <dbReference type="Proteomes" id="UP000027138"/>
    </source>
</evidence>
<evidence type="ECO:0000313" key="2">
    <source>
        <dbReference type="EMBL" id="KDP32461.1"/>
    </source>
</evidence>
<dbReference type="PANTHER" id="PTHR35109:SF2">
    <property type="entry name" value="LATE EMBRYOGENESIS ABUNDANT PROTEIN"/>
    <property type="match status" value="1"/>
</dbReference>
<keyword evidence="3" id="KW-1185">Reference proteome</keyword>
<name>A0A067K890_JATCU</name>
<feature type="region of interest" description="Disordered" evidence="1">
    <location>
        <begin position="25"/>
        <end position="64"/>
    </location>
</feature>
<feature type="compositionally biased region" description="Polar residues" evidence="1">
    <location>
        <begin position="27"/>
        <end position="40"/>
    </location>
</feature>
<proteinExistence type="predicted"/>
<dbReference type="Proteomes" id="UP000027138">
    <property type="component" value="Unassembled WGS sequence"/>
</dbReference>
<protein>
    <submittedName>
        <fullName evidence="2">Uncharacterized protein</fullName>
    </submittedName>
</protein>
<organism evidence="2 3">
    <name type="scientific">Jatropha curcas</name>
    <name type="common">Barbados nut</name>
    <dbReference type="NCBI Taxonomy" id="180498"/>
    <lineage>
        <taxon>Eukaryota</taxon>
        <taxon>Viridiplantae</taxon>
        <taxon>Streptophyta</taxon>
        <taxon>Embryophyta</taxon>
        <taxon>Tracheophyta</taxon>
        <taxon>Spermatophyta</taxon>
        <taxon>Magnoliopsida</taxon>
        <taxon>eudicotyledons</taxon>
        <taxon>Gunneridae</taxon>
        <taxon>Pentapetalae</taxon>
        <taxon>rosids</taxon>
        <taxon>fabids</taxon>
        <taxon>Malpighiales</taxon>
        <taxon>Euphorbiaceae</taxon>
        <taxon>Crotonoideae</taxon>
        <taxon>Jatropheae</taxon>
        <taxon>Jatropha</taxon>
    </lineage>
</organism>
<dbReference type="AlphaFoldDB" id="A0A067K890"/>
<gene>
    <name evidence="2" type="ORF">JCGZ_13386</name>
</gene>
<accession>A0A067K890</accession>
<evidence type="ECO:0000256" key="1">
    <source>
        <dbReference type="SAM" id="MobiDB-lite"/>
    </source>
</evidence>
<reference evidence="2 3" key="1">
    <citation type="journal article" date="2014" name="PLoS ONE">
        <title>Global Analysis of Gene Expression Profiles in Physic Nut (Jatropha curcas L.) Seedlings Exposed to Salt Stress.</title>
        <authorList>
            <person name="Zhang L."/>
            <person name="Zhang C."/>
            <person name="Wu P."/>
            <person name="Chen Y."/>
            <person name="Li M."/>
            <person name="Jiang H."/>
            <person name="Wu G."/>
        </authorList>
    </citation>
    <scope>NUCLEOTIDE SEQUENCE [LARGE SCALE GENOMIC DNA]</scope>
    <source>
        <strain evidence="3">cv. GZQX0401</strain>
        <tissue evidence="2">Young leaves</tissue>
    </source>
</reference>
<dbReference type="PANTHER" id="PTHR35109">
    <property type="entry name" value="GLUTAMATE RACEMASE"/>
    <property type="match status" value="1"/>
</dbReference>
<dbReference type="OrthoDB" id="1932350at2759"/>
<sequence length="104" mass="11423">MSSGAFARGAHSMFSKPGMVRKACYRKNTTSTSSGDNTLRGNRDGEETKMMKNSHVGDGNGMSCSWVPDERTGIYYPKGQEKVMDDIPQGASKDFDAVNYFSHN</sequence>
<dbReference type="EMBL" id="KK914582">
    <property type="protein sequence ID" value="KDP32461.1"/>
    <property type="molecule type" value="Genomic_DNA"/>
</dbReference>